<protein>
    <submittedName>
        <fullName evidence="7">TetR family transcriptional regulator</fullName>
    </submittedName>
</protein>
<sequence length="227" mass="24855">MTGLRERKKTDTRRALSDAAMRLASERGMDNVTREDIAALAGVSARTFSNYFATKYDALVYRQTERVHRSVALLRERPAGEALWTSITEALLGPIEEDFAEATGNKNTLPTPTGLAEIRKLLANSEVRSALTRDLVGEFASAIAERTGTDLRRDMYPRVVAAVIRAVVEATMDIYATADPPVAYPMLLRAALTDIAAGLPAPNDESSVKGVLPCPNSQARPRRRNLR</sequence>
<dbReference type="InterPro" id="IPR050109">
    <property type="entry name" value="HTH-type_TetR-like_transc_reg"/>
</dbReference>
<keyword evidence="1" id="KW-0805">Transcription regulation</keyword>
<dbReference type="PANTHER" id="PTHR30055:SF238">
    <property type="entry name" value="MYCOFACTOCIN BIOSYNTHESIS TRANSCRIPTIONAL REGULATOR MFTR-RELATED"/>
    <property type="match status" value="1"/>
</dbReference>
<feature type="domain" description="HTH tetR-type" evidence="6">
    <location>
        <begin position="10"/>
        <end position="70"/>
    </location>
</feature>
<dbReference type="EMBL" id="MVHV01000015">
    <property type="protein sequence ID" value="ORA80885.1"/>
    <property type="molecule type" value="Genomic_DNA"/>
</dbReference>
<keyword evidence="8" id="KW-1185">Reference proteome</keyword>
<evidence type="ECO:0000256" key="2">
    <source>
        <dbReference type="ARBA" id="ARBA00023125"/>
    </source>
</evidence>
<dbReference type="PANTHER" id="PTHR30055">
    <property type="entry name" value="HTH-TYPE TRANSCRIPTIONAL REGULATOR RUTR"/>
    <property type="match status" value="1"/>
</dbReference>
<dbReference type="Pfam" id="PF00440">
    <property type="entry name" value="TetR_N"/>
    <property type="match status" value="1"/>
</dbReference>
<feature type="region of interest" description="Disordered" evidence="5">
    <location>
        <begin position="203"/>
        <end position="227"/>
    </location>
</feature>
<reference evidence="7 8" key="1">
    <citation type="submission" date="2017-02" db="EMBL/GenBank/DDBJ databases">
        <title>The new phylogeny of genus Mycobacterium.</title>
        <authorList>
            <person name="Tortoli E."/>
            <person name="Trovato A."/>
            <person name="Cirillo D.M."/>
        </authorList>
    </citation>
    <scope>NUCLEOTIDE SEQUENCE [LARGE SCALE GENOMIC DNA]</scope>
    <source>
        <strain evidence="7 8">IP1130001</strain>
    </source>
</reference>
<evidence type="ECO:0000256" key="1">
    <source>
        <dbReference type="ARBA" id="ARBA00023015"/>
    </source>
</evidence>
<organism evidence="7 8">
    <name type="scientific">Mycobacterium malmoense</name>
    <dbReference type="NCBI Taxonomy" id="1780"/>
    <lineage>
        <taxon>Bacteria</taxon>
        <taxon>Bacillati</taxon>
        <taxon>Actinomycetota</taxon>
        <taxon>Actinomycetes</taxon>
        <taxon>Mycobacteriales</taxon>
        <taxon>Mycobacteriaceae</taxon>
        <taxon>Mycobacterium</taxon>
    </lineage>
</organism>
<evidence type="ECO:0000313" key="8">
    <source>
        <dbReference type="Proteomes" id="UP000243140"/>
    </source>
</evidence>
<dbReference type="InterPro" id="IPR041347">
    <property type="entry name" value="MftR_C"/>
</dbReference>
<dbReference type="Gene3D" id="1.10.10.60">
    <property type="entry name" value="Homeodomain-like"/>
    <property type="match status" value="1"/>
</dbReference>
<dbReference type="InterPro" id="IPR009057">
    <property type="entry name" value="Homeodomain-like_sf"/>
</dbReference>
<dbReference type="PROSITE" id="PS50977">
    <property type="entry name" value="HTH_TETR_2"/>
    <property type="match status" value="1"/>
</dbReference>
<dbReference type="Gene3D" id="1.10.357.10">
    <property type="entry name" value="Tetracycline Repressor, domain 2"/>
    <property type="match status" value="1"/>
</dbReference>
<evidence type="ECO:0000313" key="7">
    <source>
        <dbReference type="EMBL" id="ORA80885.1"/>
    </source>
</evidence>
<name>A0ABX3SR85_MYCMA</name>
<dbReference type="InterPro" id="IPR001647">
    <property type="entry name" value="HTH_TetR"/>
</dbReference>
<proteinExistence type="predicted"/>
<keyword evidence="3" id="KW-0804">Transcription</keyword>
<evidence type="ECO:0000256" key="3">
    <source>
        <dbReference type="ARBA" id="ARBA00023163"/>
    </source>
</evidence>
<accession>A0ABX3SR85</accession>
<comment type="caution">
    <text evidence="7">The sequence shown here is derived from an EMBL/GenBank/DDBJ whole genome shotgun (WGS) entry which is preliminary data.</text>
</comment>
<gene>
    <name evidence="7" type="ORF">BST29_15425</name>
</gene>
<evidence type="ECO:0000256" key="5">
    <source>
        <dbReference type="SAM" id="MobiDB-lite"/>
    </source>
</evidence>
<dbReference type="Pfam" id="PF17754">
    <property type="entry name" value="TetR_C_14"/>
    <property type="match status" value="1"/>
</dbReference>
<keyword evidence="2 4" id="KW-0238">DNA-binding</keyword>
<dbReference type="Proteomes" id="UP000243140">
    <property type="component" value="Unassembled WGS sequence"/>
</dbReference>
<dbReference type="SUPFAM" id="SSF46689">
    <property type="entry name" value="Homeodomain-like"/>
    <property type="match status" value="1"/>
</dbReference>
<dbReference type="RefSeq" id="WP_139797036.1">
    <property type="nucleotide sequence ID" value="NZ_CP060015.1"/>
</dbReference>
<evidence type="ECO:0000259" key="6">
    <source>
        <dbReference type="PROSITE" id="PS50977"/>
    </source>
</evidence>
<evidence type="ECO:0000256" key="4">
    <source>
        <dbReference type="PROSITE-ProRule" id="PRU00335"/>
    </source>
</evidence>
<feature type="DNA-binding region" description="H-T-H motif" evidence="4">
    <location>
        <begin position="33"/>
        <end position="52"/>
    </location>
</feature>